<dbReference type="InterPro" id="IPR052022">
    <property type="entry name" value="26kDa_periplasmic_antigen"/>
</dbReference>
<keyword evidence="3" id="KW-1185">Reference proteome</keyword>
<evidence type="ECO:0000256" key="1">
    <source>
        <dbReference type="SAM" id="SignalP"/>
    </source>
</evidence>
<dbReference type="InterPro" id="IPR007497">
    <property type="entry name" value="SIMPL/DUF541"/>
</dbReference>
<reference evidence="2" key="1">
    <citation type="journal article" date="2014" name="Int. J. Syst. Evol. Microbiol.">
        <title>Complete genome sequence of Corynebacterium casei LMG S-19264T (=DSM 44701T), isolated from a smear-ripened cheese.</title>
        <authorList>
            <consortium name="US DOE Joint Genome Institute (JGI-PGF)"/>
            <person name="Walter F."/>
            <person name="Albersmeier A."/>
            <person name="Kalinowski J."/>
            <person name="Ruckert C."/>
        </authorList>
    </citation>
    <scope>NUCLEOTIDE SEQUENCE</scope>
    <source>
        <strain evidence="2">CGMCC 1.6293</strain>
    </source>
</reference>
<dbReference type="GO" id="GO:0006974">
    <property type="term" value="P:DNA damage response"/>
    <property type="evidence" value="ECO:0007669"/>
    <property type="project" value="TreeGrafter"/>
</dbReference>
<feature type="chain" id="PRO_5037571544" description="SIMPL domain-containing protein" evidence="1">
    <location>
        <begin position="20"/>
        <end position="246"/>
    </location>
</feature>
<reference evidence="2" key="2">
    <citation type="submission" date="2020-09" db="EMBL/GenBank/DDBJ databases">
        <authorList>
            <person name="Sun Q."/>
            <person name="Zhou Y."/>
        </authorList>
    </citation>
    <scope>NUCLEOTIDE SEQUENCE</scope>
    <source>
        <strain evidence="2">CGMCC 1.6293</strain>
    </source>
</reference>
<dbReference type="Gene3D" id="3.30.70.2970">
    <property type="entry name" value="Protein of unknown function (DUF541), domain 2"/>
    <property type="match status" value="1"/>
</dbReference>
<proteinExistence type="predicted"/>
<dbReference type="Proteomes" id="UP000649829">
    <property type="component" value="Unassembled WGS sequence"/>
</dbReference>
<sequence length="246" mass="26114">MKLRTMSTPLALAATLALAAPVAAQEQIPQIRVTSTATVTAPPDEASVTIGVVSEGLTAQEAMRANTEKMQQVMTGLQAAGIPSEDIATLSISLDPRYANERPESGEVPRIAGYQATNIVRIRVDEIDGLGSALDAVVEAGVNTINSIEFSIEDTSELEAEARAKAAAELREKAEQYAEAIGTRVVGVISIDEQMVGRPMPMKTQRMEMAADMAVPVSAGDVEVEVTISGSFEIDDELSSGRRLRK</sequence>
<evidence type="ECO:0000313" key="3">
    <source>
        <dbReference type="Proteomes" id="UP000649829"/>
    </source>
</evidence>
<dbReference type="Pfam" id="PF04402">
    <property type="entry name" value="SIMPL"/>
    <property type="match status" value="1"/>
</dbReference>
<accession>A0A917WKI7</accession>
<organism evidence="2 3">
    <name type="scientific">Pseudooceanicola nanhaiensis</name>
    <dbReference type="NCBI Taxonomy" id="375761"/>
    <lineage>
        <taxon>Bacteria</taxon>
        <taxon>Pseudomonadati</taxon>
        <taxon>Pseudomonadota</taxon>
        <taxon>Alphaproteobacteria</taxon>
        <taxon>Rhodobacterales</taxon>
        <taxon>Paracoccaceae</taxon>
        <taxon>Pseudooceanicola</taxon>
    </lineage>
</organism>
<dbReference type="RefSeq" id="WP_156954694.1">
    <property type="nucleotide sequence ID" value="NZ_JAYMDU010000002.1"/>
</dbReference>
<dbReference type="EMBL" id="BMLF01000002">
    <property type="protein sequence ID" value="GGM10234.1"/>
    <property type="molecule type" value="Genomic_DNA"/>
</dbReference>
<dbReference type="Gene3D" id="3.30.110.170">
    <property type="entry name" value="Protein of unknown function (DUF541), domain 1"/>
    <property type="match status" value="1"/>
</dbReference>
<name>A0A917WKI7_9RHOB</name>
<dbReference type="PANTHER" id="PTHR34387">
    <property type="entry name" value="SLR1258 PROTEIN"/>
    <property type="match status" value="1"/>
</dbReference>
<feature type="signal peptide" evidence="1">
    <location>
        <begin position="1"/>
        <end position="19"/>
    </location>
</feature>
<keyword evidence="1" id="KW-0732">Signal</keyword>
<evidence type="ECO:0008006" key="4">
    <source>
        <dbReference type="Google" id="ProtNLM"/>
    </source>
</evidence>
<dbReference type="PANTHER" id="PTHR34387:SF1">
    <property type="entry name" value="PERIPLASMIC IMMUNOGENIC PROTEIN"/>
    <property type="match status" value="1"/>
</dbReference>
<evidence type="ECO:0000313" key="2">
    <source>
        <dbReference type="EMBL" id="GGM10234.1"/>
    </source>
</evidence>
<protein>
    <recommendedName>
        <fullName evidence="4">SIMPL domain-containing protein</fullName>
    </recommendedName>
</protein>
<gene>
    <name evidence="2" type="ORF">GCM10011534_35420</name>
</gene>
<comment type="caution">
    <text evidence="2">The sequence shown here is derived from an EMBL/GenBank/DDBJ whole genome shotgun (WGS) entry which is preliminary data.</text>
</comment>
<dbReference type="AlphaFoldDB" id="A0A917WKI7"/>